<evidence type="ECO:0000256" key="2">
    <source>
        <dbReference type="ARBA" id="ARBA00022980"/>
    </source>
</evidence>
<dbReference type="EMBL" id="FR824288">
    <property type="protein sequence ID" value="CCA24512.1"/>
    <property type="molecule type" value="Genomic_DNA"/>
</dbReference>
<dbReference type="PANTHER" id="PTHR12059:SF5">
    <property type="entry name" value="LARGE RIBOSOMAL SUBUNIT PROTEIN UL23M"/>
    <property type="match status" value="1"/>
</dbReference>
<dbReference type="AlphaFoldDB" id="F0WT26"/>
<protein>
    <recommendedName>
        <fullName evidence="4">Large ribosomal subunit protein uL23m</fullName>
    </recommendedName>
</protein>
<evidence type="ECO:0000256" key="4">
    <source>
        <dbReference type="ARBA" id="ARBA00039977"/>
    </source>
</evidence>
<name>F0WT26_9STRA</name>
<comment type="similarity">
    <text evidence="1">Belongs to the universal ribosomal protein uL23 family.</text>
</comment>
<reference evidence="5" key="1">
    <citation type="journal article" date="2011" name="PLoS Biol.">
        <title>Gene gain and loss during evolution of obligate parasitism in the white rust pathogen of Arabidopsis thaliana.</title>
        <authorList>
            <person name="Kemen E."/>
            <person name="Gardiner A."/>
            <person name="Schultz-Larsen T."/>
            <person name="Kemen A.C."/>
            <person name="Balmuth A.L."/>
            <person name="Robert-Seilaniantz A."/>
            <person name="Bailey K."/>
            <person name="Holub E."/>
            <person name="Studholme D.J."/>
            <person name="Maclean D."/>
            <person name="Jones J.D."/>
        </authorList>
    </citation>
    <scope>NUCLEOTIDE SEQUENCE</scope>
</reference>
<accession>F0WT26</accession>
<dbReference type="PANTHER" id="PTHR12059">
    <property type="entry name" value="RIBOSOMAL PROTEIN L23-RELATED"/>
    <property type="match status" value="1"/>
</dbReference>
<evidence type="ECO:0000256" key="1">
    <source>
        <dbReference type="ARBA" id="ARBA00006700"/>
    </source>
</evidence>
<dbReference type="GO" id="GO:0032543">
    <property type="term" value="P:mitochondrial translation"/>
    <property type="evidence" value="ECO:0007669"/>
    <property type="project" value="TreeGrafter"/>
</dbReference>
<gene>
    <name evidence="5" type="primary">AlNc14C243G9512</name>
    <name evidence="5" type="ORF">ALNC14_106560</name>
</gene>
<dbReference type="InterPro" id="IPR012678">
    <property type="entry name" value="Ribosomal_uL23/eL15/eS24_sf"/>
</dbReference>
<keyword evidence="2 5" id="KW-0689">Ribosomal protein</keyword>
<dbReference type="GO" id="GO:0005762">
    <property type="term" value="C:mitochondrial large ribosomal subunit"/>
    <property type="evidence" value="ECO:0007669"/>
    <property type="project" value="TreeGrafter"/>
</dbReference>
<proteinExistence type="inferred from homology"/>
<organism evidence="5">
    <name type="scientific">Albugo laibachii Nc14</name>
    <dbReference type="NCBI Taxonomy" id="890382"/>
    <lineage>
        <taxon>Eukaryota</taxon>
        <taxon>Sar</taxon>
        <taxon>Stramenopiles</taxon>
        <taxon>Oomycota</taxon>
        <taxon>Peronosporomycetes</taxon>
        <taxon>Albuginales</taxon>
        <taxon>Albuginaceae</taxon>
        <taxon>Albugo</taxon>
    </lineage>
</organism>
<keyword evidence="3" id="KW-0687">Ribonucleoprotein</keyword>
<evidence type="ECO:0000256" key="3">
    <source>
        <dbReference type="ARBA" id="ARBA00023274"/>
    </source>
</evidence>
<dbReference type="HOGENOM" id="CLU_2445656_0_0_1"/>
<dbReference type="Pfam" id="PF00276">
    <property type="entry name" value="Ribosomal_L23"/>
    <property type="match status" value="1"/>
</dbReference>
<dbReference type="Gene3D" id="3.30.70.330">
    <property type="match status" value="1"/>
</dbReference>
<dbReference type="SUPFAM" id="SSF54189">
    <property type="entry name" value="Ribosomal proteins S24e, L23 and L15e"/>
    <property type="match status" value="1"/>
</dbReference>
<dbReference type="GO" id="GO:0003735">
    <property type="term" value="F:structural constituent of ribosome"/>
    <property type="evidence" value="ECO:0007669"/>
    <property type="project" value="InterPro"/>
</dbReference>
<evidence type="ECO:0000313" key="5">
    <source>
        <dbReference type="EMBL" id="CCA24512.1"/>
    </source>
</evidence>
<dbReference type="InterPro" id="IPR013025">
    <property type="entry name" value="Ribosomal_uL23-like"/>
</dbReference>
<sequence length="102" mass="12116">MHTQANMVWNRLRFPNMAITFMGKNPRNKSHLNQYVFRTEPNYTKHDIKEYLTKVYNLPVVKVATMNYEGKFKRAFGGRQVYKEKDWKKAIVTIKESKTASL</sequence>
<reference evidence="5" key="2">
    <citation type="submission" date="2011-02" db="EMBL/GenBank/DDBJ databases">
        <authorList>
            <person name="MacLean D."/>
        </authorList>
    </citation>
    <scope>NUCLEOTIDE SEQUENCE</scope>
</reference>
<dbReference type="InterPro" id="IPR012677">
    <property type="entry name" value="Nucleotide-bd_a/b_plait_sf"/>
</dbReference>